<dbReference type="AlphaFoldDB" id="A0A232EPZ1"/>
<dbReference type="Proteomes" id="UP000215335">
    <property type="component" value="Unassembled WGS sequence"/>
</dbReference>
<sequence length="149" mass="16277">MSRPSSGVEDTLLGDTSDFEVDVDVEGNYVLISRDNEGGAPPFIEAPQPPPTTEAPQTPPTPEAHPSSPPRPPREEGPPIDGLGYGVLGQWTDDAEYPKHEALWAYEPLDGHVDKFEAFFSANPPIRDAVQETLSRIVEGNRVHSTLHR</sequence>
<dbReference type="STRING" id="543379.A0A232EPZ1"/>
<comment type="caution">
    <text evidence="2">The sequence shown here is derived from an EMBL/GenBank/DDBJ whole genome shotgun (WGS) entry which is preliminary data.</text>
</comment>
<feature type="compositionally biased region" description="Pro residues" evidence="1">
    <location>
        <begin position="47"/>
        <end position="71"/>
    </location>
</feature>
<evidence type="ECO:0000313" key="3">
    <source>
        <dbReference type="Proteomes" id="UP000215335"/>
    </source>
</evidence>
<organism evidence="2 3">
    <name type="scientific">Trichomalopsis sarcophagae</name>
    <dbReference type="NCBI Taxonomy" id="543379"/>
    <lineage>
        <taxon>Eukaryota</taxon>
        <taxon>Metazoa</taxon>
        <taxon>Ecdysozoa</taxon>
        <taxon>Arthropoda</taxon>
        <taxon>Hexapoda</taxon>
        <taxon>Insecta</taxon>
        <taxon>Pterygota</taxon>
        <taxon>Neoptera</taxon>
        <taxon>Endopterygota</taxon>
        <taxon>Hymenoptera</taxon>
        <taxon>Apocrita</taxon>
        <taxon>Proctotrupomorpha</taxon>
        <taxon>Chalcidoidea</taxon>
        <taxon>Pteromalidae</taxon>
        <taxon>Pteromalinae</taxon>
        <taxon>Trichomalopsis</taxon>
    </lineage>
</organism>
<dbReference type="EMBL" id="NNAY01002870">
    <property type="protein sequence ID" value="OXU20408.1"/>
    <property type="molecule type" value="Genomic_DNA"/>
</dbReference>
<evidence type="ECO:0000256" key="1">
    <source>
        <dbReference type="SAM" id="MobiDB-lite"/>
    </source>
</evidence>
<gene>
    <name evidence="2" type="ORF">TSAR_016423</name>
</gene>
<accession>A0A232EPZ1</accession>
<keyword evidence="3" id="KW-1185">Reference proteome</keyword>
<reference evidence="2 3" key="1">
    <citation type="journal article" date="2017" name="Curr. Biol.">
        <title>The Evolution of Venom by Co-option of Single-Copy Genes.</title>
        <authorList>
            <person name="Martinson E.O."/>
            <person name="Mrinalini"/>
            <person name="Kelkar Y.D."/>
            <person name="Chang C.H."/>
            <person name="Werren J.H."/>
        </authorList>
    </citation>
    <scope>NUCLEOTIDE SEQUENCE [LARGE SCALE GENOMIC DNA]</scope>
    <source>
        <strain evidence="2 3">Alberta</strain>
        <tissue evidence="2">Whole body</tissue>
    </source>
</reference>
<protein>
    <submittedName>
        <fullName evidence="2">Uncharacterized protein</fullName>
    </submittedName>
</protein>
<evidence type="ECO:0000313" key="2">
    <source>
        <dbReference type="EMBL" id="OXU20408.1"/>
    </source>
</evidence>
<proteinExistence type="predicted"/>
<feature type="region of interest" description="Disordered" evidence="1">
    <location>
        <begin position="1"/>
        <end position="88"/>
    </location>
</feature>
<name>A0A232EPZ1_9HYME</name>